<dbReference type="PROSITE" id="PS00028">
    <property type="entry name" value="ZINC_FINGER_C2H2_1"/>
    <property type="match status" value="4"/>
</dbReference>
<evidence type="ECO:0000256" key="1">
    <source>
        <dbReference type="ARBA" id="ARBA00004123"/>
    </source>
</evidence>
<dbReference type="InterPro" id="IPR050636">
    <property type="entry name" value="C2H2-ZF_domain-containing"/>
</dbReference>
<dbReference type="SUPFAM" id="SSF57667">
    <property type="entry name" value="beta-beta-alpha zinc fingers"/>
    <property type="match status" value="2"/>
</dbReference>
<feature type="domain" description="KRAB" evidence="11">
    <location>
        <begin position="91"/>
        <end position="169"/>
    </location>
</feature>
<dbReference type="PROSITE" id="PS50157">
    <property type="entry name" value="ZINC_FINGER_C2H2_2"/>
    <property type="match status" value="4"/>
</dbReference>
<feature type="domain" description="C2H2-type" evidence="10">
    <location>
        <begin position="318"/>
        <end position="345"/>
    </location>
</feature>
<dbReference type="InterPro" id="IPR036236">
    <property type="entry name" value="Znf_C2H2_sf"/>
</dbReference>
<feature type="domain" description="C2H2-type" evidence="10">
    <location>
        <begin position="367"/>
        <end position="394"/>
    </location>
</feature>
<keyword evidence="6" id="KW-0805">Transcription regulation</keyword>
<keyword evidence="7" id="KW-0804">Transcription</keyword>
<dbReference type="Gene3D" id="6.10.140.140">
    <property type="match status" value="1"/>
</dbReference>
<evidence type="ECO:0000259" key="10">
    <source>
        <dbReference type="PROSITE" id="PS50157"/>
    </source>
</evidence>
<accession>A0ABN9LXZ0</accession>
<feature type="domain" description="C2H2-type" evidence="10">
    <location>
        <begin position="397"/>
        <end position="424"/>
    </location>
</feature>
<gene>
    <name evidence="12" type="ORF">RIMI_LOCUS13134128</name>
</gene>
<dbReference type="SMART" id="SM00355">
    <property type="entry name" value="ZnF_C2H2"/>
    <property type="match status" value="4"/>
</dbReference>
<dbReference type="EMBL" id="CAUEEQ010032092">
    <property type="protein sequence ID" value="CAJ0950685.1"/>
    <property type="molecule type" value="Genomic_DNA"/>
</dbReference>
<dbReference type="InterPro" id="IPR036051">
    <property type="entry name" value="KRAB_dom_sf"/>
</dbReference>
<evidence type="ECO:0000256" key="9">
    <source>
        <dbReference type="PROSITE-ProRule" id="PRU00042"/>
    </source>
</evidence>
<dbReference type="SUPFAM" id="SSF109640">
    <property type="entry name" value="KRAB domain (Kruppel-associated box)"/>
    <property type="match status" value="1"/>
</dbReference>
<dbReference type="PROSITE" id="PS50805">
    <property type="entry name" value="KRAB"/>
    <property type="match status" value="1"/>
</dbReference>
<keyword evidence="5" id="KW-0862">Zinc</keyword>
<name>A0ABN9LXZ0_9NEOB</name>
<keyword evidence="3" id="KW-0677">Repeat</keyword>
<organism evidence="12 13">
    <name type="scientific">Ranitomeya imitator</name>
    <name type="common">mimic poison frog</name>
    <dbReference type="NCBI Taxonomy" id="111125"/>
    <lineage>
        <taxon>Eukaryota</taxon>
        <taxon>Metazoa</taxon>
        <taxon>Chordata</taxon>
        <taxon>Craniata</taxon>
        <taxon>Vertebrata</taxon>
        <taxon>Euteleostomi</taxon>
        <taxon>Amphibia</taxon>
        <taxon>Batrachia</taxon>
        <taxon>Anura</taxon>
        <taxon>Neobatrachia</taxon>
        <taxon>Hyloidea</taxon>
        <taxon>Dendrobatidae</taxon>
        <taxon>Dendrobatinae</taxon>
        <taxon>Ranitomeya</taxon>
    </lineage>
</organism>
<dbReference type="Pfam" id="PF01352">
    <property type="entry name" value="KRAB"/>
    <property type="match status" value="1"/>
</dbReference>
<evidence type="ECO:0000256" key="6">
    <source>
        <dbReference type="ARBA" id="ARBA00023015"/>
    </source>
</evidence>
<dbReference type="Gene3D" id="3.30.160.60">
    <property type="entry name" value="Classic Zinc Finger"/>
    <property type="match status" value="4"/>
</dbReference>
<dbReference type="PANTHER" id="PTHR47772:SF7">
    <property type="entry name" value="ZINC FINGER PROTEIN 160"/>
    <property type="match status" value="1"/>
</dbReference>
<feature type="domain" description="C2H2-type" evidence="10">
    <location>
        <begin position="425"/>
        <end position="452"/>
    </location>
</feature>
<keyword evidence="8" id="KW-0539">Nucleus</keyword>
<evidence type="ECO:0000256" key="8">
    <source>
        <dbReference type="ARBA" id="ARBA00023242"/>
    </source>
</evidence>
<evidence type="ECO:0000256" key="7">
    <source>
        <dbReference type="ARBA" id="ARBA00023163"/>
    </source>
</evidence>
<evidence type="ECO:0000313" key="13">
    <source>
        <dbReference type="Proteomes" id="UP001176940"/>
    </source>
</evidence>
<evidence type="ECO:0000256" key="5">
    <source>
        <dbReference type="ARBA" id="ARBA00022833"/>
    </source>
</evidence>
<evidence type="ECO:0000313" key="12">
    <source>
        <dbReference type="EMBL" id="CAJ0950685.1"/>
    </source>
</evidence>
<dbReference type="Pfam" id="PF00096">
    <property type="entry name" value="zf-C2H2"/>
    <property type="match status" value="2"/>
</dbReference>
<dbReference type="InterPro" id="IPR001909">
    <property type="entry name" value="KRAB"/>
</dbReference>
<proteinExistence type="predicted"/>
<dbReference type="Proteomes" id="UP001176940">
    <property type="component" value="Unassembled WGS sequence"/>
</dbReference>
<dbReference type="CDD" id="cd07765">
    <property type="entry name" value="KRAB_A-box"/>
    <property type="match status" value="1"/>
</dbReference>
<evidence type="ECO:0000256" key="2">
    <source>
        <dbReference type="ARBA" id="ARBA00022723"/>
    </source>
</evidence>
<keyword evidence="2" id="KW-0479">Metal-binding</keyword>
<protein>
    <submittedName>
        <fullName evidence="12">Uncharacterized protein</fullName>
    </submittedName>
</protein>
<evidence type="ECO:0000259" key="11">
    <source>
        <dbReference type="PROSITE" id="PS50805"/>
    </source>
</evidence>
<reference evidence="12" key="1">
    <citation type="submission" date="2023-07" db="EMBL/GenBank/DDBJ databases">
        <authorList>
            <person name="Stuckert A."/>
        </authorList>
    </citation>
    <scope>NUCLEOTIDE SEQUENCE</scope>
</reference>
<comment type="subcellular location">
    <subcellularLocation>
        <location evidence="1">Nucleus</location>
    </subcellularLocation>
</comment>
<evidence type="ECO:0000256" key="4">
    <source>
        <dbReference type="ARBA" id="ARBA00022771"/>
    </source>
</evidence>
<comment type="caution">
    <text evidence="12">The sequence shown here is derived from an EMBL/GenBank/DDBJ whole genome shotgun (WGS) entry which is preliminary data.</text>
</comment>
<dbReference type="PANTHER" id="PTHR47772">
    <property type="entry name" value="ZINC FINGER PROTEIN 200"/>
    <property type="match status" value="1"/>
</dbReference>
<keyword evidence="13" id="KW-1185">Reference proteome</keyword>
<sequence length="458" mass="52228">WTKNQNDPTEQALNLTLEIIFLLTGEDYFVVRKPIGKVKNNCLQVAEGSWRELKDIHTPLPPSVIHEPNYKKKILDLTKKMIELLTQEVPVRCQDVGVYFSMEEWDYVEEHRETYKDVMMDDLQPLTSLGVFKDDANEYPSKKTKVELHEQNLTNPNIYKPTDNIQQDPPSPIREELVSCDGRNLTEPTQHNPFIHVKDKPVKYNGGTRTYRNIRPSTSTKKEASSCNGRNFKDLKSTPNSHTLYLLTHNGAKGDIQEVETVANLNLYTQQCLSHDSKEPASCSGGNPMFYTPQSTNGEEGPSLLKIQTRTNNICVQYSCSECKKCFLSMDELVAHQGIHLAEKILQKGTMAVVTFPAEPPVKHNLLTCTKCGRAFYTKSSLAGHMKIHWGKKIEMFKCILCEKCFPSTSKLQLHMRRHFGNRPYACCTCGERFMRTCDLCKHQRIHQSGTQNVPLSL</sequence>
<dbReference type="InterPro" id="IPR013087">
    <property type="entry name" value="Znf_C2H2_type"/>
</dbReference>
<evidence type="ECO:0000256" key="3">
    <source>
        <dbReference type="ARBA" id="ARBA00022737"/>
    </source>
</evidence>
<feature type="non-terminal residue" evidence="12">
    <location>
        <position position="1"/>
    </location>
</feature>
<keyword evidence="4 9" id="KW-0863">Zinc-finger</keyword>